<evidence type="ECO:0000313" key="11">
    <source>
        <dbReference type="Proteomes" id="UP000730618"/>
    </source>
</evidence>
<proteinExistence type="inferred from homology"/>
<evidence type="ECO:0000256" key="7">
    <source>
        <dbReference type="ARBA" id="ARBA00047481"/>
    </source>
</evidence>
<comment type="similarity">
    <text evidence="8">Belongs to the class-II pyridoxal-phosphate-dependent aminotransferase family. Histidinol-phosphate aminotransferase subfamily.</text>
</comment>
<evidence type="ECO:0000256" key="6">
    <source>
        <dbReference type="ARBA" id="ARBA00022898"/>
    </source>
</evidence>
<dbReference type="InterPro" id="IPR004839">
    <property type="entry name" value="Aminotransferase_I/II_large"/>
</dbReference>
<dbReference type="EMBL" id="CAJVCE010000020">
    <property type="protein sequence ID" value="CAG7653524.1"/>
    <property type="molecule type" value="Genomic_DNA"/>
</dbReference>
<reference evidence="10 11" key="1">
    <citation type="submission" date="2021-06" db="EMBL/GenBank/DDBJ databases">
        <authorList>
            <person name="Criscuolo A."/>
        </authorList>
    </citation>
    <scope>NUCLEOTIDE SEQUENCE [LARGE SCALE GENOMIC DNA]</scope>
    <source>
        <strain evidence="11">CIP 111802</strain>
    </source>
</reference>
<comment type="cofactor">
    <cofactor evidence="1 8">
        <name>pyridoxal 5'-phosphate</name>
        <dbReference type="ChEBI" id="CHEBI:597326"/>
    </cofactor>
</comment>
<dbReference type="PANTHER" id="PTHR43643:SF6">
    <property type="entry name" value="HISTIDINOL-PHOSPHATE AMINOTRANSFERASE"/>
    <property type="match status" value="1"/>
</dbReference>
<keyword evidence="4 8" id="KW-0028">Amino-acid biosynthesis</keyword>
<dbReference type="HAMAP" id="MF_01023">
    <property type="entry name" value="HisC_aminotrans_2"/>
    <property type="match status" value="1"/>
</dbReference>
<dbReference type="Proteomes" id="UP000730618">
    <property type="component" value="Unassembled WGS sequence"/>
</dbReference>
<keyword evidence="8" id="KW-0368">Histidine biosynthesis</keyword>
<keyword evidence="11" id="KW-1185">Reference proteome</keyword>
<evidence type="ECO:0000256" key="1">
    <source>
        <dbReference type="ARBA" id="ARBA00001933"/>
    </source>
</evidence>
<evidence type="ECO:0000259" key="9">
    <source>
        <dbReference type="Pfam" id="PF00155"/>
    </source>
</evidence>
<feature type="modified residue" description="N6-(pyridoxal phosphate)lysine" evidence="8">
    <location>
        <position position="235"/>
    </location>
</feature>
<dbReference type="GO" id="GO:0004400">
    <property type="term" value="F:histidinol-phosphate transaminase activity"/>
    <property type="evidence" value="ECO:0007669"/>
    <property type="project" value="UniProtKB-EC"/>
</dbReference>
<evidence type="ECO:0000313" key="10">
    <source>
        <dbReference type="EMBL" id="CAG7653524.1"/>
    </source>
</evidence>
<keyword evidence="6 8" id="KW-0663">Pyridoxal phosphate</keyword>
<sequence length="370" mass="40784">MFKPMPSDRLLEVETRQALGKLKPYSPGKPIWEVQQELGLDRVIKLASNENPLGASPKALQAVQRFLPELHRYPDAQAVNLRNAIAERIELVPEQLIVTNGGDELLTLISETFLEVGDEIVAPSPTFSEYEFGATLMGAVTVPVPFAEGFRFDIDAVLSAVTERTKLVCICSPNNPTGTYLPQGELRRLLDSLPKRVLVVYDAAYSHYVTAEDYSDGLEFVRSGYPVIVLQTFSKIFGLAGIRVGFGAAPQDIISSILRVKEPFNVNALAQVAAAAAITDEDHVRASRQMNTEGRAQLYEALGKLGYGWTESMSNFVLVHFGPDAVRICERLLHKGIVVRYSGMWGLTEYARVSVGTPEENRLFIAALLE</sequence>
<name>A0ABM8VPX9_9BACL</name>
<comment type="pathway">
    <text evidence="2 8">Amino-acid biosynthesis; L-histidine biosynthesis; L-histidine from 5-phospho-alpha-D-ribose 1-diphosphate: step 7/9.</text>
</comment>
<gene>
    <name evidence="10" type="primary">hisC_3</name>
    <name evidence="8" type="synonym">hisC</name>
    <name evidence="10" type="ORF">PAECIP111802_05508</name>
</gene>
<dbReference type="InterPro" id="IPR005861">
    <property type="entry name" value="HisP_aminotrans"/>
</dbReference>
<dbReference type="EC" id="2.6.1.9" evidence="8"/>
<evidence type="ECO:0000256" key="8">
    <source>
        <dbReference type="HAMAP-Rule" id="MF_01023"/>
    </source>
</evidence>
<comment type="catalytic activity">
    <reaction evidence="7 8">
        <text>L-histidinol phosphate + 2-oxoglutarate = 3-(imidazol-4-yl)-2-oxopropyl phosphate + L-glutamate</text>
        <dbReference type="Rhea" id="RHEA:23744"/>
        <dbReference type="ChEBI" id="CHEBI:16810"/>
        <dbReference type="ChEBI" id="CHEBI:29985"/>
        <dbReference type="ChEBI" id="CHEBI:57766"/>
        <dbReference type="ChEBI" id="CHEBI:57980"/>
        <dbReference type="EC" id="2.6.1.9"/>
    </reaction>
</comment>
<accession>A0ABM8VPX9</accession>
<evidence type="ECO:0000256" key="2">
    <source>
        <dbReference type="ARBA" id="ARBA00005011"/>
    </source>
</evidence>
<keyword evidence="5 8" id="KW-0808">Transferase</keyword>
<evidence type="ECO:0000256" key="4">
    <source>
        <dbReference type="ARBA" id="ARBA00022605"/>
    </source>
</evidence>
<dbReference type="NCBIfam" id="TIGR01141">
    <property type="entry name" value="hisC"/>
    <property type="match status" value="1"/>
</dbReference>
<organism evidence="10 11">
    <name type="scientific">Paenibacillus allorhizosphaerae</name>
    <dbReference type="NCBI Taxonomy" id="2849866"/>
    <lineage>
        <taxon>Bacteria</taxon>
        <taxon>Bacillati</taxon>
        <taxon>Bacillota</taxon>
        <taxon>Bacilli</taxon>
        <taxon>Bacillales</taxon>
        <taxon>Paenibacillaceae</taxon>
        <taxon>Paenibacillus</taxon>
    </lineage>
</organism>
<dbReference type="InterPro" id="IPR050106">
    <property type="entry name" value="HistidinolP_aminotransfase"/>
</dbReference>
<dbReference type="PANTHER" id="PTHR43643">
    <property type="entry name" value="HISTIDINOL-PHOSPHATE AMINOTRANSFERASE 2"/>
    <property type="match status" value="1"/>
</dbReference>
<keyword evidence="3 8" id="KW-0032">Aminotransferase</keyword>
<evidence type="ECO:0000256" key="5">
    <source>
        <dbReference type="ARBA" id="ARBA00022679"/>
    </source>
</evidence>
<comment type="subunit">
    <text evidence="8">Homodimer.</text>
</comment>
<evidence type="ECO:0000256" key="3">
    <source>
        <dbReference type="ARBA" id="ARBA00022576"/>
    </source>
</evidence>
<comment type="caution">
    <text evidence="10">The sequence shown here is derived from an EMBL/GenBank/DDBJ whole genome shotgun (WGS) entry which is preliminary data.</text>
</comment>
<dbReference type="Pfam" id="PF00155">
    <property type="entry name" value="Aminotran_1_2"/>
    <property type="match status" value="1"/>
</dbReference>
<dbReference type="CDD" id="cd00609">
    <property type="entry name" value="AAT_like"/>
    <property type="match status" value="1"/>
</dbReference>
<feature type="domain" description="Aminotransferase class I/classII large" evidence="9">
    <location>
        <begin position="42"/>
        <end position="368"/>
    </location>
</feature>
<protein>
    <recommendedName>
        <fullName evidence="8">Histidinol-phosphate aminotransferase</fullName>
        <ecNumber evidence="8">2.6.1.9</ecNumber>
    </recommendedName>
    <alternativeName>
        <fullName evidence="8">Imidazole acetol-phosphate transaminase</fullName>
    </alternativeName>
</protein>